<reference evidence="1 2" key="1">
    <citation type="submission" date="2019-04" db="EMBL/GenBank/DDBJ databases">
        <title>Pedobacter sp. RP-1-16 sp. nov., isolated from Arctic soil.</title>
        <authorList>
            <person name="Dahal R.H."/>
            <person name="Kim D.-U."/>
        </authorList>
    </citation>
    <scope>NUCLEOTIDE SEQUENCE [LARGE SCALE GENOMIC DNA]</scope>
    <source>
        <strain evidence="1 2">RP-1-16</strain>
    </source>
</reference>
<evidence type="ECO:0000313" key="1">
    <source>
        <dbReference type="EMBL" id="TKC59061.1"/>
    </source>
</evidence>
<protein>
    <submittedName>
        <fullName evidence="1">Uncharacterized protein</fullName>
    </submittedName>
</protein>
<dbReference type="PROSITE" id="PS51257">
    <property type="entry name" value="PROKAR_LIPOPROTEIN"/>
    <property type="match status" value="1"/>
</dbReference>
<gene>
    <name evidence="1" type="ORF">FBD94_16090</name>
</gene>
<dbReference type="EMBL" id="SWDX01000006">
    <property type="protein sequence ID" value="TKC59061.1"/>
    <property type="molecule type" value="Genomic_DNA"/>
</dbReference>
<organism evidence="1 2">
    <name type="scientific">Pedobacter hiemivivus</name>
    <dbReference type="NCBI Taxonomy" id="2530454"/>
    <lineage>
        <taxon>Bacteria</taxon>
        <taxon>Pseudomonadati</taxon>
        <taxon>Bacteroidota</taxon>
        <taxon>Sphingobacteriia</taxon>
        <taxon>Sphingobacteriales</taxon>
        <taxon>Sphingobacteriaceae</taxon>
        <taxon>Pedobacter</taxon>
    </lineage>
</organism>
<dbReference type="Proteomes" id="UP000309594">
    <property type="component" value="Unassembled WGS sequence"/>
</dbReference>
<sequence length="145" mass="16341">MKKSIGALFIAIGAIACTQKGDYKAVRDDVMKFHDVVMADHGKIVNNQMALDTLMKDIKGLKTKFPELDTLKEKTEITALLSKLTQAEDSMNDWMHKFEPDVTGKSNEAAIKYFESEKAKIAAIDSLYKSEIKLSDDYLSKFKKK</sequence>
<comment type="caution">
    <text evidence="1">The sequence shown here is derived from an EMBL/GenBank/DDBJ whole genome shotgun (WGS) entry which is preliminary data.</text>
</comment>
<dbReference type="AlphaFoldDB" id="A0A4U1G5N6"/>
<name>A0A4U1G5N6_9SPHI</name>
<dbReference type="RefSeq" id="WP_136880946.1">
    <property type="nucleotide sequence ID" value="NZ_SWDX01000006.1"/>
</dbReference>
<proteinExistence type="predicted"/>
<accession>A0A4U1G5N6</accession>
<evidence type="ECO:0000313" key="2">
    <source>
        <dbReference type="Proteomes" id="UP000309594"/>
    </source>
</evidence>